<reference evidence="2 3" key="1">
    <citation type="submission" date="2016-10" db="EMBL/GenBank/DDBJ databases">
        <title>Genome sequence of the basidiomycete white-rot fungus Trametes pubescens.</title>
        <authorList>
            <person name="Makela M.R."/>
            <person name="Granchi Z."/>
            <person name="Peng M."/>
            <person name="De Vries R.P."/>
            <person name="Grigoriev I."/>
            <person name="Riley R."/>
            <person name="Hilden K."/>
        </authorList>
    </citation>
    <scope>NUCLEOTIDE SEQUENCE [LARGE SCALE GENOMIC DNA]</scope>
    <source>
        <strain evidence="2 3">FBCC735</strain>
    </source>
</reference>
<dbReference type="Proteomes" id="UP000184267">
    <property type="component" value="Unassembled WGS sequence"/>
</dbReference>
<dbReference type="OMA" id="FYPIYFE"/>
<dbReference type="AlphaFoldDB" id="A0A1M2VYU9"/>
<protein>
    <recommendedName>
        <fullName evidence="1">Aminoglycoside phosphotransferase domain-containing protein</fullName>
    </recommendedName>
</protein>
<dbReference type="InterPro" id="IPR008266">
    <property type="entry name" value="Tyr_kinase_AS"/>
</dbReference>
<feature type="domain" description="Aminoglycoside phosphotransferase" evidence="1">
    <location>
        <begin position="75"/>
        <end position="247"/>
    </location>
</feature>
<dbReference type="OrthoDB" id="4177236at2759"/>
<keyword evidence="3" id="KW-1185">Reference proteome</keyword>
<sequence length="296" mass="33596">MAGGNTSIELSVHNDKPEPQPFVDALLDDYSDEELLHYIRQSPRLVTTVKQAVLILSPGLLAKAVGGTCYDDPMDEICAMQRARALGINVPAFRRLVPADDCGTHYLVMERVIGDTLEKRWRNLGLWGTLRAAWKLRGYLRLLRTVTAQTTGGLHSGRTRCPWLDDQRGPVRNASPVAFVGYLNWWLVDCRPQYCTPHPELVLKLAKEHILVHQDLAPRNMILDPRGTLWLVDWGISGFYPEYMEFFWDRRHIVVTLDVVVEGTHMGGMDTREAFGAVSVRTQRFRLDKTPFSGEL</sequence>
<proteinExistence type="predicted"/>
<dbReference type="SUPFAM" id="SSF56112">
    <property type="entry name" value="Protein kinase-like (PK-like)"/>
    <property type="match status" value="1"/>
</dbReference>
<evidence type="ECO:0000259" key="1">
    <source>
        <dbReference type="Pfam" id="PF01636"/>
    </source>
</evidence>
<dbReference type="InterPro" id="IPR002575">
    <property type="entry name" value="Aminoglycoside_PTrfase"/>
</dbReference>
<dbReference type="PANTHER" id="PTHR21310">
    <property type="entry name" value="AMINOGLYCOSIDE PHOSPHOTRANSFERASE-RELATED-RELATED"/>
    <property type="match status" value="1"/>
</dbReference>
<dbReference type="EMBL" id="MNAD01000447">
    <property type="protein sequence ID" value="OJT12791.1"/>
    <property type="molecule type" value="Genomic_DNA"/>
</dbReference>
<dbReference type="PROSITE" id="PS00109">
    <property type="entry name" value="PROTEIN_KINASE_TYR"/>
    <property type="match status" value="1"/>
</dbReference>
<dbReference type="InterPro" id="IPR051678">
    <property type="entry name" value="AGP_Transferase"/>
</dbReference>
<dbReference type="PANTHER" id="PTHR21310:SF39">
    <property type="entry name" value="AMINOGLYCOSIDE PHOSPHOTRANSFERASE DOMAIN-CONTAINING PROTEIN"/>
    <property type="match status" value="1"/>
</dbReference>
<accession>A0A1M2VYU9</accession>
<evidence type="ECO:0000313" key="2">
    <source>
        <dbReference type="EMBL" id="OJT12791.1"/>
    </source>
</evidence>
<evidence type="ECO:0000313" key="3">
    <source>
        <dbReference type="Proteomes" id="UP000184267"/>
    </source>
</evidence>
<dbReference type="Pfam" id="PF01636">
    <property type="entry name" value="APH"/>
    <property type="match status" value="1"/>
</dbReference>
<dbReference type="GO" id="GO:0004672">
    <property type="term" value="F:protein kinase activity"/>
    <property type="evidence" value="ECO:0007669"/>
    <property type="project" value="InterPro"/>
</dbReference>
<comment type="caution">
    <text evidence="2">The sequence shown here is derived from an EMBL/GenBank/DDBJ whole genome shotgun (WGS) entry which is preliminary data.</text>
</comment>
<gene>
    <name evidence="2" type="ORF">TRAPUB_10626</name>
</gene>
<name>A0A1M2VYU9_TRAPU</name>
<dbReference type="InterPro" id="IPR011009">
    <property type="entry name" value="Kinase-like_dom_sf"/>
</dbReference>
<organism evidence="2 3">
    <name type="scientific">Trametes pubescens</name>
    <name type="common">White-rot fungus</name>
    <dbReference type="NCBI Taxonomy" id="154538"/>
    <lineage>
        <taxon>Eukaryota</taxon>
        <taxon>Fungi</taxon>
        <taxon>Dikarya</taxon>
        <taxon>Basidiomycota</taxon>
        <taxon>Agaricomycotina</taxon>
        <taxon>Agaricomycetes</taxon>
        <taxon>Polyporales</taxon>
        <taxon>Polyporaceae</taxon>
        <taxon>Trametes</taxon>
    </lineage>
</organism>